<keyword evidence="1" id="KW-0732">Signal</keyword>
<dbReference type="Proteomes" id="UP000597338">
    <property type="component" value="Unassembled WGS sequence"/>
</dbReference>
<name>A0ABQ1LMF7_9SPHI</name>
<keyword evidence="3" id="KW-1185">Reference proteome</keyword>
<protein>
    <recommendedName>
        <fullName evidence="4">Adhesin domain-containing protein</fullName>
    </recommendedName>
</protein>
<dbReference type="EMBL" id="BMIK01000004">
    <property type="protein sequence ID" value="GGC25913.1"/>
    <property type="molecule type" value="Genomic_DNA"/>
</dbReference>
<evidence type="ECO:0000313" key="2">
    <source>
        <dbReference type="EMBL" id="GGC25913.1"/>
    </source>
</evidence>
<feature type="chain" id="PRO_5045204235" description="Adhesin domain-containing protein" evidence="1">
    <location>
        <begin position="21"/>
        <end position="289"/>
    </location>
</feature>
<feature type="signal peptide" evidence="1">
    <location>
        <begin position="1"/>
        <end position="20"/>
    </location>
</feature>
<proteinExistence type="predicted"/>
<evidence type="ECO:0000256" key="1">
    <source>
        <dbReference type="SAM" id="SignalP"/>
    </source>
</evidence>
<organism evidence="2 3">
    <name type="scientific">Parapedobacter defluvii</name>
    <dbReference type="NCBI Taxonomy" id="2045106"/>
    <lineage>
        <taxon>Bacteria</taxon>
        <taxon>Pseudomonadati</taxon>
        <taxon>Bacteroidota</taxon>
        <taxon>Sphingobacteriia</taxon>
        <taxon>Sphingobacteriales</taxon>
        <taxon>Sphingobacteriaceae</taxon>
        <taxon>Parapedobacter</taxon>
    </lineage>
</organism>
<evidence type="ECO:0008006" key="4">
    <source>
        <dbReference type="Google" id="ProtNLM"/>
    </source>
</evidence>
<sequence length="289" mass="31139">MNKQILTFALLTLLSIPAWAQRDYRVSKNNGKLLVNLQGARIEGYDGNEIIFSKAGTVEEEDERAKGLQVLSSTGLKDNTGLGISVVEKDGNIEVFAVGNQNDEELLRIRVPRQMGVVFHNDNSFMADSLLIKGIRGEIEVSTSYNEVRLEDNSGPMNVKSVYNGVEAVFNPSITGPISIVSVYGHVDVSLPAATKATLSLSTSYGKLYAAEAFDIKTEPKSMTEKTEPSIKAVTGDPAAETIFPDMPPPTPPVAIGSVSEQIEGSINGGGTHIILKSSYKNVYLRTSS</sequence>
<reference evidence="3" key="1">
    <citation type="journal article" date="2019" name="Int. J. Syst. Evol. Microbiol.">
        <title>The Global Catalogue of Microorganisms (GCM) 10K type strain sequencing project: providing services to taxonomists for standard genome sequencing and annotation.</title>
        <authorList>
            <consortium name="The Broad Institute Genomics Platform"/>
            <consortium name="The Broad Institute Genome Sequencing Center for Infectious Disease"/>
            <person name="Wu L."/>
            <person name="Ma J."/>
        </authorList>
    </citation>
    <scope>NUCLEOTIDE SEQUENCE [LARGE SCALE GENOMIC DNA]</scope>
    <source>
        <strain evidence="3">CGMCC 1.15342</strain>
    </source>
</reference>
<comment type="caution">
    <text evidence="2">The sequence shown here is derived from an EMBL/GenBank/DDBJ whole genome shotgun (WGS) entry which is preliminary data.</text>
</comment>
<accession>A0ABQ1LMF7</accession>
<gene>
    <name evidence="2" type="ORF">GCM10011386_17430</name>
</gene>
<evidence type="ECO:0000313" key="3">
    <source>
        <dbReference type="Proteomes" id="UP000597338"/>
    </source>
</evidence>
<dbReference type="RefSeq" id="WP_188749652.1">
    <property type="nucleotide sequence ID" value="NZ_BMIK01000004.1"/>
</dbReference>